<protein>
    <submittedName>
        <fullName evidence="1">Uncharacterized protein</fullName>
    </submittedName>
</protein>
<organism evidence="1 2">
    <name type="scientific">Stephania yunnanensis</name>
    <dbReference type="NCBI Taxonomy" id="152371"/>
    <lineage>
        <taxon>Eukaryota</taxon>
        <taxon>Viridiplantae</taxon>
        <taxon>Streptophyta</taxon>
        <taxon>Embryophyta</taxon>
        <taxon>Tracheophyta</taxon>
        <taxon>Spermatophyta</taxon>
        <taxon>Magnoliopsida</taxon>
        <taxon>Ranunculales</taxon>
        <taxon>Menispermaceae</taxon>
        <taxon>Menispermoideae</taxon>
        <taxon>Cissampelideae</taxon>
        <taxon>Stephania</taxon>
    </lineage>
</organism>
<evidence type="ECO:0000313" key="2">
    <source>
        <dbReference type="Proteomes" id="UP001420932"/>
    </source>
</evidence>
<name>A0AAP0HW96_9MAGN</name>
<proteinExistence type="predicted"/>
<sequence length="55" mass="6321">MNLHSLDQNTIVFFVVFDQNLNRTTPSPPSQHHCISASFAHLITSRVFLLLHLFD</sequence>
<dbReference type="AlphaFoldDB" id="A0AAP0HW96"/>
<reference evidence="1 2" key="1">
    <citation type="submission" date="2024-01" db="EMBL/GenBank/DDBJ databases">
        <title>Genome assemblies of Stephania.</title>
        <authorList>
            <person name="Yang L."/>
        </authorList>
    </citation>
    <scope>NUCLEOTIDE SEQUENCE [LARGE SCALE GENOMIC DNA]</scope>
    <source>
        <strain evidence="1">YNDBR</strain>
        <tissue evidence="1">Leaf</tissue>
    </source>
</reference>
<comment type="caution">
    <text evidence="1">The sequence shown here is derived from an EMBL/GenBank/DDBJ whole genome shotgun (WGS) entry which is preliminary data.</text>
</comment>
<evidence type="ECO:0000313" key="1">
    <source>
        <dbReference type="EMBL" id="KAK9098475.1"/>
    </source>
</evidence>
<dbReference type="EMBL" id="JBBNAF010000011">
    <property type="protein sequence ID" value="KAK9098475.1"/>
    <property type="molecule type" value="Genomic_DNA"/>
</dbReference>
<keyword evidence="2" id="KW-1185">Reference proteome</keyword>
<dbReference type="Proteomes" id="UP001420932">
    <property type="component" value="Unassembled WGS sequence"/>
</dbReference>
<accession>A0AAP0HW96</accession>
<gene>
    <name evidence="1" type="ORF">Syun_025520</name>
</gene>